<dbReference type="SMART" id="SM00249">
    <property type="entry name" value="PHD"/>
    <property type="match status" value="1"/>
</dbReference>
<dbReference type="Gene3D" id="3.30.40.10">
    <property type="entry name" value="Zinc/RING finger domain, C3HC4 (zinc finger)"/>
    <property type="match status" value="1"/>
</dbReference>
<keyword evidence="2 4" id="KW-0863">Zinc-finger</keyword>
<keyword evidence="3" id="KW-0862">Zinc</keyword>
<feature type="region of interest" description="Disordered" evidence="5">
    <location>
        <begin position="398"/>
        <end position="424"/>
    </location>
</feature>
<dbReference type="GO" id="GO:0008270">
    <property type="term" value="F:zinc ion binding"/>
    <property type="evidence" value="ECO:0007669"/>
    <property type="project" value="UniProtKB-KW"/>
</dbReference>
<dbReference type="EMBL" id="JBAMMX010000007">
    <property type="protein sequence ID" value="KAK6935716.1"/>
    <property type="molecule type" value="Genomic_DNA"/>
</dbReference>
<dbReference type="InterPro" id="IPR013083">
    <property type="entry name" value="Znf_RING/FYVE/PHD"/>
</dbReference>
<dbReference type="InterPro" id="IPR054292">
    <property type="entry name" value="DUF7028"/>
</dbReference>
<dbReference type="InterPro" id="IPR019787">
    <property type="entry name" value="Znf_PHD-finger"/>
</dbReference>
<dbReference type="PANTHER" id="PTHR46309:SF12">
    <property type="entry name" value="GB|AAC80581.1"/>
    <property type="match status" value="1"/>
</dbReference>
<evidence type="ECO:0000313" key="8">
    <source>
        <dbReference type="Proteomes" id="UP001370490"/>
    </source>
</evidence>
<dbReference type="PROSITE" id="PS50016">
    <property type="entry name" value="ZF_PHD_2"/>
    <property type="match status" value="1"/>
</dbReference>
<sequence>MAGFKRKGCDGRKLVVGEKVEVRSTEYGTLGSWHAGTVIACKKNSRRVIYDHLLRDDGSGKLVEDIIASSSIDGCGLECKAPGYRGWIRPVPPQVEFGKWSLNYGMCVDANHNDAWWEGVVFDHEDGMVSRWVFFPDLGDELMISVDKLRISQDWDELMEEWRPRGNWILLELIEKFEEEMLIDVSVKQIWYDVRVKKGFSEVKEWTCFMETLWKDLVLEVVNDYFELTINEIFGALDLPGDLKTYQHPHLMNLHSEANIAANGEENVMGVGECNSNVDTMARTKSELSTGQRIERKFVPVHDMLQSDTNIAVSGEENAMDVGQSNAIIDNTTHTKSELSPGQLIETKFEIDGPNGVVEDDYLSMNLSTDLCPSSSDDWSNLQASALTILPTKPVSLASPSPSIAKSSATSCRPNKIRKRSKGGESQGWFGVGIDILPGAEFCPHAVTEYVLMHDVKKRPKGSLARNVRKHLESLGWKIESRRDSAQMRYISPDGNVYYSLLQVCQDLRESTVDISTQISEGDQETLFSGSYKAFSPLFLEQPQVQKVKPLPAASRSLVIEPSYCPQAVVDWYMYDPKKTRINRSGHKNKDIRVKARNHLAILGWKFNYVKYNSRKELRYTSPEGKTYISLRTACKGCIEEAGGIDAMLKNEESMFQQNMMCGESVVAVSGEQSIQVHGIEEKSRRKRNRITHLMPASLKKEIVLGDQNAGLASSKKRDASGVLFESGKELGNSFTRVLRSSKRARQVALPHSSPSNPRTILSWLIDNNVVLPRANVHYRKKRDSSSLREGREVPEGDWFCPSCCCGICGQSNFDVDADCLSDDSVLICDQCEHKYHVGCLRKRQLIKLQSFPKGNWFCCNKCQKIFHGLHKLLGKPIPVDANNLTWTMLKSIKYDGGGLNPQNLEKVTEIDSKLHVALSVMHECFEPVKDPRSRSDLVEDVIFSRGSELNRLNFKGFYTVILEKNDELVSAATGLWRKSGRSTPCRYPLSISTAWNVPHIDECA</sequence>
<dbReference type="InterPro" id="IPR056511">
    <property type="entry name" value="IDM1_C"/>
</dbReference>
<dbReference type="InterPro" id="IPR042163">
    <property type="entry name" value="PHF12"/>
</dbReference>
<dbReference type="InterPro" id="IPR014002">
    <property type="entry name" value="Agenet_dom_plant"/>
</dbReference>
<dbReference type="SMART" id="SM00743">
    <property type="entry name" value="Agenet"/>
    <property type="match status" value="2"/>
</dbReference>
<evidence type="ECO:0000256" key="4">
    <source>
        <dbReference type="PROSITE-ProRule" id="PRU00146"/>
    </source>
</evidence>
<reference evidence="7 8" key="1">
    <citation type="submission" date="2023-12" db="EMBL/GenBank/DDBJ databases">
        <title>A high-quality genome assembly for Dillenia turbinata (Dilleniales).</title>
        <authorList>
            <person name="Chanderbali A."/>
        </authorList>
    </citation>
    <scope>NUCLEOTIDE SEQUENCE [LARGE SCALE GENOMIC DNA]</scope>
    <source>
        <strain evidence="7">LSX21</strain>
        <tissue evidence="7">Leaf</tissue>
    </source>
</reference>
<evidence type="ECO:0000313" key="7">
    <source>
        <dbReference type="EMBL" id="KAK6935716.1"/>
    </source>
</evidence>
<keyword evidence="8" id="KW-1185">Reference proteome</keyword>
<dbReference type="InterPro" id="IPR008395">
    <property type="entry name" value="Agenet-like_dom"/>
</dbReference>
<dbReference type="InterPro" id="IPR001965">
    <property type="entry name" value="Znf_PHD"/>
</dbReference>
<accession>A0AAN8ZF50</accession>
<feature type="compositionally biased region" description="Low complexity" evidence="5">
    <location>
        <begin position="398"/>
        <end position="411"/>
    </location>
</feature>
<dbReference type="GO" id="GO:0005634">
    <property type="term" value="C:nucleus"/>
    <property type="evidence" value="ECO:0007669"/>
    <property type="project" value="TreeGrafter"/>
</dbReference>
<name>A0AAN8ZF50_9MAGN</name>
<dbReference type="AlphaFoldDB" id="A0AAN8ZF50"/>
<evidence type="ECO:0000256" key="1">
    <source>
        <dbReference type="ARBA" id="ARBA00022723"/>
    </source>
</evidence>
<dbReference type="Pfam" id="PF22970">
    <property type="entry name" value="DUF7028"/>
    <property type="match status" value="2"/>
</dbReference>
<dbReference type="GO" id="GO:0006357">
    <property type="term" value="P:regulation of transcription by RNA polymerase II"/>
    <property type="evidence" value="ECO:0007669"/>
    <property type="project" value="TreeGrafter"/>
</dbReference>
<dbReference type="Pfam" id="PF23209">
    <property type="entry name" value="IDM1_C"/>
    <property type="match status" value="1"/>
</dbReference>
<organism evidence="7 8">
    <name type="scientific">Dillenia turbinata</name>
    <dbReference type="NCBI Taxonomy" id="194707"/>
    <lineage>
        <taxon>Eukaryota</taxon>
        <taxon>Viridiplantae</taxon>
        <taxon>Streptophyta</taxon>
        <taxon>Embryophyta</taxon>
        <taxon>Tracheophyta</taxon>
        <taxon>Spermatophyta</taxon>
        <taxon>Magnoliopsida</taxon>
        <taxon>eudicotyledons</taxon>
        <taxon>Gunneridae</taxon>
        <taxon>Pentapetalae</taxon>
        <taxon>Dilleniales</taxon>
        <taxon>Dilleniaceae</taxon>
        <taxon>Dillenia</taxon>
    </lineage>
</organism>
<dbReference type="CDD" id="cd20405">
    <property type="entry name" value="Tudor_Agenet_AtDUF_rpt1_3"/>
    <property type="match status" value="1"/>
</dbReference>
<feature type="domain" description="PHD-type" evidence="6">
    <location>
        <begin position="803"/>
        <end position="866"/>
    </location>
</feature>
<evidence type="ECO:0000259" key="6">
    <source>
        <dbReference type="PROSITE" id="PS50016"/>
    </source>
</evidence>
<proteinExistence type="predicted"/>
<evidence type="ECO:0000256" key="3">
    <source>
        <dbReference type="ARBA" id="ARBA00022833"/>
    </source>
</evidence>
<dbReference type="Pfam" id="PF05641">
    <property type="entry name" value="Agenet"/>
    <property type="match status" value="1"/>
</dbReference>
<evidence type="ECO:0000256" key="2">
    <source>
        <dbReference type="ARBA" id="ARBA00022771"/>
    </source>
</evidence>
<dbReference type="GO" id="GO:0003714">
    <property type="term" value="F:transcription corepressor activity"/>
    <property type="evidence" value="ECO:0007669"/>
    <property type="project" value="InterPro"/>
</dbReference>
<evidence type="ECO:0000256" key="5">
    <source>
        <dbReference type="SAM" id="MobiDB-lite"/>
    </source>
</evidence>
<keyword evidence="1" id="KW-0479">Metal-binding</keyword>
<dbReference type="Proteomes" id="UP001370490">
    <property type="component" value="Unassembled WGS sequence"/>
</dbReference>
<protein>
    <submittedName>
        <fullName evidence="7">Agenet-like domain</fullName>
    </submittedName>
</protein>
<dbReference type="PANTHER" id="PTHR46309">
    <property type="entry name" value="PHD FINGER PROTEIN 12"/>
    <property type="match status" value="1"/>
</dbReference>
<gene>
    <name evidence="7" type="ORF">RJ641_032746</name>
</gene>
<comment type="caution">
    <text evidence="7">The sequence shown here is derived from an EMBL/GenBank/DDBJ whole genome shotgun (WGS) entry which is preliminary data.</text>
</comment>